<evidence type="ECO:0000313" key="7">
    <source>
        <dbReference type="EMBL" id="TMJ12707.1"/>
    </source>
</evidence>
<dbReference type="Proteomes" id="UP000315217">
    <property type="component" value="Unassembled WGS sequence"/>
</dbReference>
<dbReference type="Pfam" id="PF13185">
    <property type="entry name" value="GAF_2"/>
    <property type="match status" value="1"/>
</dbReference>
<comment type="caution">
    <text evidence="7">The sequence shown here is derived from an EMBL/GenBank/DDBJ whole genome shotgun (WGS) entry which is preliminary data.</text>
</comment>
<dbReference type="InterPro" id="IPR005467">
    <property type="entry name" value="His_kinase_dom"/>
</dbReference>
<keyword evidence="3" id="KW-0902">Two-component regulatory system</keyword>
<protein>
    <submittedName>
        <fullName evidence="7">GAF domain-containing sensor histidine kinase</fullName>
    </submittedName>
</protein>
<dbReference type="InterPro" id="IPR036890">
    <property type="entry name" value="HATPase_C_sf"/>
</dbReference>
<dbReference type="InterPro" id="IPR050482">
    <property type="entry name" value="Sensor_HK_TwoCompSys"/>
</dbReference>
<dbReference type="Gene3D" id="3.30.450.40">
    <property type="match status" value="1"/>
</dbReference>
<dbReference type="InterPro" id="IPR003594">
    <property type="entry name" value="HATPase_dom"/>
</dbReference>
<dbReference type="Pfam" id="PF02518">
    <property type="entry name" value="HATPase_c"/>
    <property type="match status" value="1"/>
</dbReference>
<dbReference type="SMART" id="SM00065">
    <property type="entry name" value="GAF"/>
    <property type="match status" value="1"/>
</dbReference>
<evidence type="ECO:0000313" key="6">
    <source>
        <dbReference type="EMBL" id="TMJ06650.1"/>
    </source>
</evidence>
<organism evidence="7 8">
    <name type="scientific">Candidatus Segetimicrobium genomatis</name>
    <dbReference type="NCBI Taxonomy" id="2569760"/>
    <lineage>
        <taxon>Bacteria</taxon>
        <taxon>Bacillati</taxon>
        <taxon>Candidatus Sysuimicrobiota</taxon>
        <taxon>Candidatus Sysuimicrobiia</taxon>
        <taxon>Candidatus Sysuimicrobiales</taxon>
        <taxon>Candidatus Segetimicrobiaceae</taxon>
        <taxon>Candidatus Segetimicrobium</taxon>
    </lineage>
</organism>
<dbReference type="AlphaFoldDB" id="A0A537LYN9"/>
<dbReference type="SMART" id="SM00387">
    <property type="entry name" value="HATPase_c"/>
    <property type="match status" value="1"/>
</dbReference>
<dbReference type="Gene3D" id="3.30.565.10">
    <property type="entry name" value="Histidine kinase-like ATPase, C-terminal domain"/>
    <property type="match status" value="1"/>
</dbReference>
<accession>A0A537LYN9</accession>
<dbReference type="CDD" id="cd16917">
    <property type="entry name" value="HATPase_UhpB-NarQ-NarX-like"/>
    <property type="match status" value="1"/>
</dbReference>
<evidence type="ECO:0000256" key="2">
    <source>
        <dbReference type="ARBA" id="ARBA00022777"/>
    </source>
</evidence>
<evidence type="ECO:0000259" key="5">
    <source>
        <dbReference type="PROSITE" id="PS50109"/>
    </source>
</evidence>
<gene>
    <name evidence="7" type="ORF">E6G98_02260</name>
    <name evidence="6" type="ORF">E6G99_08635</name>
</gene>
<sequence>MPEHQREAATAKQPGRAEDPHIRELRILNAIAEALNSSPDVQQALERTLGLVADLLGLRTGWVWLRDAETGQFYNAAARNLPPYLQAPVRMTGHQCWCIEEFNEGALTPKNIDVLECSRLRPAVQRQATDLTHGLAYHASVPLYFQDKPLGILNVTGPSWRRLTDEELHLLSTIAYQVGIAIERARLADESAQLARAEERARLAREIHDTLAQGLTAIALHLEGALHHLTAQPERARQRLQRALLTTRESLEDARRSVLDLRASPLTGKPLLTAVRALSRKFTSETGIRVRVRGEATRPLPMRVEAELYRIAQEALVNVRRHAEATDVEIVLQQTPRRVRLSVRDKGHGFDPRAVSAERHGLVGMRERAKLLGGTLRVTSRRRPPSGTTVVATVPVAERER</sequence>
<dbReference type="PROSITE" id="PS50109">
    <property type="entry name" value="HIS_KIN"/>
    <property type="match status" value="1"/>
</dbReference>
<evidence type="ECO:0000256" key="4">
    <source>
        <dbReference type="SAM" id="Coils"/>
    </source>
</evidence>
<dbReference type="SUPFAM" id="SSF55874">
    <property type="entry name" value="ATPase domain of HSP90 chaperone/DNA topoisomerase II/histidine kinase"/>
    <property type="match status" value="1"/>
</dbReference>
<keyword evidence="2 7" id="KW-0418">Kinase</keyword>
<dbReference type="EMBL" id="VBAJ01000223">
    <property type="protein sequence ID" value="TMJ06650.1"/>
    <property type="molecule type" value="Genomic_DNA"/>
</dbReference>
<reference evidence="8 9" key="1">
    <citation type="journal article" date="2019" name="Nat. Microbiol.">
        <title>Mediterranean grassland soil C-N compound turnover is dependent on rainfall and depth, and is mediated by genomically divergent microorganisms.</title>
        <authorList>
            <person name="Diamond S."/>
            <person name="Andeer P.F."/>
            <person name="Li Z."/>
            <person name="Crits-Christoph A."/>
            <person name="Burstein D."/>
            <person name="Anantharaman K."/>
            <person name="Lane K.R."/>
            <person name="Thomas B.C."/>
            <person name="Pan C."/>
            <person name="Northen T.R."/>
            <person name="Banfield J.F."/>
        </authorList>
    </citation>
    <scope>NUCLEOTIDE SEQUENCE [LARGE SCALE GENOMIC DNA]</scope>
    <source>
        <strain evidence="7">NP_1</strain>
        <strain evidence="6">NP_2</strain>
    </source>
</reference>
<dbReference type="SUPFAM" id="SSF55781">
    <property type="entry name" value="GAF domain-like"/>
    <property type="match status" value="1"/>
</dbReference>
<keyword evidence="1" id="KW-0808">Transferase</keyword>
<dbReference type="Gene3D" id="1.20.5.1930">
    <property type="match status" value="1"/>
</dbReference>
<evidence type="ECO:0000256" key="1">
    <source>
        <dbReference type="ARBA" id="ARBA00022679"/>
    </source>
</evidence>
<dbReference type="InterPro" id="IPR011712">
    <property type="entry name" value="Sig_transdc_His_kin_sub3_dim/P"/>
</dbReference>
<dbReference type="GO" id="GO:0000155">
    <property type="term" value="F:phosphorelay sensor kinase activity"/>
    <property type="evidence" value="ECO:0007669"/>
    <property type="project" value="InterPro"/>
</dbReference>
<dbReference type="EMBL" id="VBAI01000016">
    <property type="protein sequence ID" value="TMJ12707.1"/>
    <property type="molecule type" value="Genomic_DNA"/>
</dbReference>
<evidence type="ECO:0000313" key="8">
    <source>
        <dbReference type="Proteomes" id="UP000315217"/>
    </source>
</evidence>
<dbReference type="GO" id="GO:0046983">
    <property type="term" value="F:protein dimerization activity"/>
    <property type="evidence" value="ECO:0007669"/>
    <property type="project" value="InterPro"/>
</dbReference>
<proteinExistence type="predicted"/>
<dbReference type="GO" id="GO:0016020">
    <property type="term" value="C:membrane"/>
    <property type="evidence" value="ECO:0007669"/>
    <property type="project" value="InterPro"/>
</dbReference>
<keyword evidence="4" id="KW-0175">Coiled coil</keyword>
<dbReference type="Proteomes" id="UP000318661">
    <property type="component" value="Unassembled WGS sequence"/>
</dbReference>
<dbReference type="Pfam" id="PF07730">
    <property type="entry name" value="HisKA_3"/>
    <property type="match status" value="1"/>
</dbReference>
<feature type="coiled-coil region" evidence="4">
    <location>
        <begin position="180"/>
        <end position="207"/>
    </location>
</feature>
<name>A0A537LYN9_9BACT</name>
<evidence type="ECO:0000313" key="9">
    <source>
        <dbReference type="Proteomes" id="UP000318661"/>
    </source>
</evidence>
<dbReference type="InterPro" id="IPR003018">
    <property type="entry name" value="GAF"/>
</dbReference>
<feature type="domain" description="Histidine kinase" evidence="5">
    <location>
        <begin position="206"/>
        <end position="398"/>
    </location>
</feature>
<dbReference type="InterPro" id="IPR029016">
    <property type="entry name" value="GAF-like_dom_sf"/>
</dbReference>
<dbReference type="PANTHER" id="PTHR24421">
    <property type="entry name" value="NITRATE/NITRITE SENSOR PROTEIN NARX-RELATED"/>
    <property type="match status" value="1"/>
</dbReference>
<evidence type="ECO:0000256" key="3">
    <source>
        <dbReference type="ARBA" id="ARBA00023012"/>
    </source>
</evidence>